<proteinExistence type="predicted"/>
<dbReference type="Gene3D" id="2.40.420.20">
    <property type="match status" value="1"/>
</dbReference>
<feature type="compositionally biased region" description="Polar residues" evidence="1">
    <location>
        <begin position="22"/>
        <end position="33"/>
    </location>
</feature>
<evidence type="ECO:0000256" key="1">
    <source>
        <dbReference type="SAM" id="MobiDB-lite"/>
    </source>
</evidence>
<evidence type="ECO:0000313" key="2">
    <source>
        <dbReference type="EMBL" id="MBW7461453.1"/>
    </source>
</evidence>
<gene>
    <name evidence="2" type="ORF">K0U00_46095</name>
</gene>
<organism evidence="2 3">
    <name type="scientific">Paenibacillus sepulcri</name>
    <dbReference type="NCBI Taxonomy" id="359917"/>
    <lineage>
        <taxon>Bacteria</taxon>
        <taxon>Bacillati</taxon>
        <taxon>Bacillota</taxon>
        <taxon>Bacilli</taxon>
        <taxon>Bacillales</taxon>
        <taxon>Paenibacillaceae</taxon>
        <taxon>Paenibacillus</taxon>
    </lineage>
</organism>
<dbReference type="EMBL" id="JAHZIK010002967">
    <property type="protein sequence ID" value="MBW7461453.1"/>
    <property type="molecule type" value="Genomic_DNA"/>
</dbReference>
<accession>A0ABS7CKI9</accession>
<name>A0ABS7CKI9_9BACL</name>
<feature type="non-terminal residue" evidence="2">
    <location>
        <position position="1"/>
    </location>
</feature>
<feature type="region of interest" description="Disordered" evidence="1">
    <location>
        <begin position="1"/>
        <end position="33"/>
    </location>
</feature>
<protein>
    <submittedName>
        <fullName evidence="2">HlyD family secretion protein</fullName>
    </submittedName>
</protein>
<dbReference type="Proteomes" id="UP001519887">
    <property type="component" value="Unassembled WGS sequence"/>
</dbReference>
<keyword evidence="3" id="KW-1185">Reference proteome</keyword>
<reference evidence="2 3" key="1">
    <citation type="submission" date="2021-07" db="EMBL/GenBank/DDBJ databases">
        <title>Paenibacillus radiodurans sp. nov., isolated from the southeastern edge of Tengger Desert.</title>
        <authorList>
            <person name="Zhang G."/>
        </authorList>
    </citation>
    <scope>NUCLEOTIDE SEQUENCE [LARGE SCALE GENOMIC DNA]</scope>
    <source>
        <strain evidence="2 3">CCM 7311</strain>
    </source>
</reference>
<comment type="caution">
    <text evidence="2">The sequence shown here is derived from an EMBL/GenBank/DDBJ whole genome shotgun (WGS) entry which is preliminary data.</text>
</comment>
<sequence length="142" mass="15276">DGNRAIQGSIAEIKDTVVPDNGGQNASGETQTPAAANQLVIKVQDKSLHGGERIQVDISQSSQDDDSQLVPSQAIREDSSGAYVYVVEERQGPLGNAFYAARRSVKVTDSNEFQTAVSGLFDQEQIIIESSEPIQEGSRVRL</sequence>
<evidence type="ECO:0000313" key="3">
    <source>
        <dbReference type="Proteomes" id="UP001519887"/>
    </source>
</evidence>